<gene>
    <name evidence="2" type="ORF">SAMN05216480_11624</name>
</gene>
<dbReference type="EMBL" id="FPBK01000016">
    <property type="protein sequence ID" value="SFU72041.1"/>
    <property type="molecule type" value="Genomic_DNA"/>
</dbReference>
<protein>
    <recommendedName>
        <fullName evidence="4">DUF4258 domain-containing protein</fullName>
    </recommendedName>
</protein>
<dbReference type="Proteomes" id="UP000199138">
    <property type="component" value="Unassembled WGS sequence"/>
</dbReference>
<dbReference type="RefSeq" id="WP_093026206.1">
    <property type="nucleotide sequence ID" value="NZ_FPBK01000016.1"/>
</dbReference>
<reference evidence="2 3" key="1">
    <citation type="submission" date="2016-10" db="EMBL/GenBank/DDBJ databases">
        <authorList>
            <person name="de Groot N.N."/>
        </authorList>
    </citation>
    <scope>NUCLEOTIDE SEQUENCE [LARGE SCALE GENOMIC DNA]</scope>
    <source>
        <strain evidence="2 3">CGMCC 1.12333</strain>
    </source>
</reference>
<sequence length="123" mass="14449">MPLLKRLGFYFIGFSIGIIFLIFFFKNKKSEFCYFPNCRVLKEIRENEFQIDEKAQPILASNKIEEQDIEDILTYGEVNFSESDTHAEPCRTYVIEAIWNEKNITFTVKNCPDYALLENVSVN</sequence>
<organism evidence="2 3">
    <name type="scientific">Pustulibacterium marinum</name>
    <dbReference type="NCBI Taxonomy" id="1224947"/>
    <lineage>
        <taxon>Bacteria</taxon>
        <taxon>Pseudomonadati</taxon>
        <taxon>Bacteroidota</taxon>
        <taxon>Flavobacteriia</taxon>
        <taxon>Flavobacteriales</taxon>
        <taxon>Flavobacteriaceae</taxon>
        <taxon>Pustulibacterium</taxon>
    </lineage>
</organism>
<evidence type="ECO:0000313" key="3">
    <source>
        <dbReference type="Proteomes" id="UP000199138"/>
    </source>
</evidence>
<proteinExistence type="predicted"/>
<evidence type="ECO:0008006" key="4">
    <source>
        <dbReference type="Google" id="ProtNLM"/>
    </source>
</evidence>
<dbReference type="AlphaFoldDB" id="A0A1I7IGJ1"/>
<accession>A0A1I7IGJ1</accession>
<keyword evidence="3" id="KW-1185">Reference proteome</keyword>
<keyword evidence="1" id="KW-0812">Transmembrane</keyword>
<name>A0A1I7IGJ1_9FLAO</name>
<feature type="transmembrane region" description="Helical" evidence="1">
    <location>
        <begin position="7"/>
        <end position="25"/>
    </location>
</feature>
<keyword evidence="1" id="KW-0472">Membrane</keyword>
<evidence type="ECO:0000256" key="1">
    <source>
        <dbReference type="SAM" id="Phobius"/>
    </source>
</evidence>
<dbReference type="OrthoDB" id="1466970at2"/>
<keyword evidence="1" id="KW-1133">Transmembrane helix</keyword>
<evidence type="ECO:0000313" key="2">
    <source>
        <dbReference type="EMBL" id="SFU72041.1"/>
    </source>
</evidence>
<dbReference type="STRING" id="1224947.SAMN05216480_11624"/>